<feature type="domain" description="Cyclic nucleotide-binding" evidence="1">
    <location>
        <begin position="15"/>
        <end position="135"/>
    </location>
</feature>
<comment type="caution">
    <text evidence="2">The sequence shown here is derived from an EMBL/GenBank/DDBJ whole genome shotgun (WGS) entry which is preliminary data.</text>
</comment>
<dbReference type="Pfam" id="PF00027">
    <property type="entry name" value="cNMP_binding"/>
    <property type="match status" value="1"/>
</dbReference>
<evidence type="ECO:0000259" key="1">
    <source>
        <dbReference type="PROSITE" id="PS50042"/>
    </source>
</evidence>
<dbReference type="GO" id="GO:0003700">
    <property type="term" value="F:DNA-binding transcription factor activity"/>
    <property type="evidence" value="ECO:0007669"/>
    <property type="project" value="TreeGrafter"/>
</dbReference>
<dbReference type="Proteomes" id="UP001154312">
    <property type="component" value="Unassembled WGS sequence"/>
</dbReference>
<dbReference type="InterPro" id="IPR014710">
    <property type="entry name" value="RmlC-like_jellyroll"/>
</dbReference>
<dbReference type="InterPro" id="IPR050397">
    <property type="entry name" value="Env_Response_Regulators"/>
</dbReference>
<dbReference type="InterPro" id="IPR000595">
    <property type="entry name" value="cNMP-bd_dom"/>
</dbReference>
<dbReference type="InterPro" id="IPR018490">
    <property type="entry name" value="cNMP-bd_dom_sf"/>
</dbReference>
<protein>
    <submittedName>
        <fullName evidence="2">Cyclic nucleotide-binding domain-containing protein</fullName>
    </submittedName>
</protein>
<dbReference type="EMBL" id="JAKOAV010000005">
    <property type="protein sequence ID" value="MDF9407524.1"/>
    <property type="molecule type" value="Genomic_DNA"/>
</dbReference>
<sequence>MSTDLIVRILKKIPFFEGLDARTLEFFARCATLIKVKKGEMIFREGQTSDKMYIIVQGKVEISRTGKDGQVRILAQLEHPDMLGEMTLLDGKPRSATAIAGEDSILFSLSRQDFQIFLKSNFPVALKIIETLSLRLRTADEQLGQS</sequence>
<dbReference type="SUPFAM" id="SSF51206">
    <property type="entry name" value="cAMP-binding domain-like"/>
    <property type="match status" value="1"/>
</dbReference>
<dbReference type="SMART" id="SM00100">
    <property type="entry name" value="cNMP"/>
    <property type="match status" value="1"/>
</dbReference>
<dbReference type="CDD" id="cd00038">
    <property type="entry name" value="CAP_ED"/>
    <property type="match status" value="1"/>
</dbReference>
<evidence type="ECO:0000313" key="3">
    <source>
        <dbReference type="Proteomes" id="UP001154312"/>
    </source>
</evidence>
<dbReference type="GO" id="GO:0005829">
    <property type="term" value="C:cytosol"/>
    <property type="evidence" value="ECO:0007669"/>
    <property type="project" value="TreeGrafter"/>
</dbReference>
<evidence type="ECO:0000313" key="2">
    <source>
        <dbReference type="EMBL" id="MDF9407524.1"/>
    </source>
</evidence>
<accession>A0A9X4JSV9</accession>
<dbReference type="PROSITE" id="PS50042">
    <property type="entry name" value="CNMP_BINDING_3"/>
    <property type="match status" value="1"/>
</dbReference>
<dbReference type="PANTHER" id="PTHR24567">
    <property type="entry name" value="CRP FAMILY TRANSCRIPTIONAL REGULATORY PROTEIN"/>
    <property type="match status" value="1"/>
</dbReference>
<dbReference type="RefSeq" id="WP_277442758.1">
    <property type="nucleotide sequence ID" value="NZ_JAKOAV010000005.1"/>
</dbReference>
<proteinExistence type="predicted"/>
<reference evidence="2" key="1">
    <citation type="submission" date="2022-02" db="EMBL/GenBank/DDBJ databases">
        <authorList>
            <person name="Leng L."/>
        </authorList>
    </citation>
    <scope>NUCLEOTIDE SEQUENCE</scope>
    <source>
        <strain evidence="2">JI</strain>
    </source>
</reference>
<gene>
    <name evidence="2" type="ORF">L7E55_03990</name>
</gene>
<dbReference type="AlphaFoldDB" id="A0A9X4JSV9"/>
<dbReference type="PRINTS" id="PR00103">
    <property type="entry name" value="CAMPKINASE"/>
</dbReference>
<dbReference type="Gene3D" id="2.60.120.10">
    <property type="entry name" value="Jelly Rolls"/>
    <property type="match status" value="1"/>
</dbReference>
<name>A0A9X4JSV9_9FIRM</name>
<organism evidence="2 3">
    <name type="scientific">Pelotomaculum isophthalicicum JI</name>
    <dbReference type="NCBI Taxonomy" id="947010"/>
    <lineage>
        <taxon>Bacteria</taxon>
        <taxon>Bacillati</taxon>
        <taxon>Bacillota</taxon>
        <taxon>Clostridia</taxon>
        <taxon>Eubacteriales</taxon>
        <taxon>Desulfotomaculaceae</taxon>
        <taxon>Pelotomaculum</taxon>
    </lineage>
</organism>
<keyword evidence="3" id="KW-1185">Reference proteome</keyword>
<dbReference type="PANTHER" id="PTHR24567:SF74">
    <property type="entry name" value="HTH-TYPE TRANSCRIPTIONAL REGULATOR ARCR"/>
    <property type="match status" value="1"/>
</dbReference>